<dbReference type="AlphaFoldDB" id="A0A5S5DQY1"/>
<evidence type="ECO:0000313" key="2">
    <source>
        <dbReference type="Proteomes" id="UP000323136"/>
    </source>
</evidence>
<evidence type="ECO:0008006" key="3">
    <source>
        <dbReference type="Google" id="ProtNLM"/>
    </source>
</evidence>
<dbReference type="EMBL" id="VNIA01000005">
    <property type="protein sequence ID" value="TYP97069.1"/>
    <property type="molecule type" value="Genomic_DNA"/>
</dbReference>
<dbReference type="OrthoDB" id="9816120at2"/>
<evidence type="ECO:0000313" key="1">
    <source>
        <dbReference type="EMBL" id="TYP97069.1"/>
    </source>
</evidence>
<dbReference type="PROSITE" id="PS51257">
    <property type="entry name" value="PROKAR_LIPOPROTEIN"/>
    <property type="match status" value="1"/>
</dbReference>
<accession>A0A5S5DQY1</accession>
<protein>
    <recommendedName>
        <fullName evidence="3">Lipoprotein</fullName>
    </recommendedName>
</protein>
<organism evidence="1 2">
    <name type="scientific">Tenacibaculum adriaticum</name>
    <dbReference type="NCBI Taxonomy" id="413713"/>
    <lineage>
        <taxon>Bacteria</taxon>
        <taxon>Pseudomonadati</taxon>
        <taxon>Bacteroidota</taxon>
        <taxon>Flavobacteriia</taxon>
        <taxon>Flavobacteriales</taxon>
        <taxon>Flavobacteriaceae</taxon>
        <taxon>Tenacibaculum</taxon>
    </lineage>
</organism>
<dbReference type="Proteomes" id="UP000323136">
    <property type="component" value="Unassembled WGS sequence"/>
</dbReference>
<comment type="caution">
    <text evidence="1">The sequence shown here is derived from an EMBL/GenBank/DDBJ whole genome shotgun (WGS) entry which is preliminary data.</text>
</comment>
<reference evidence="1 2" key="1">
    <citation type="submission" date="2019-07" db="EMBL/GenBank/DDBJ databases">
        <title>Genomic Encyclopedia of Type Strains, Phase IV (KMG-IV): sequencing the most valuable type-strain genomes for metagenomic binning, comparative biology and taxonomic classification.</title>
        <authorList>
            <person name="Goeker M."/>
        </authorList>
    </citation>
    <scope>NUCLEOTIDE SEQUENCE [LARGE SCALE GENOMIC DNA]</scope>
    <source>
        <strain evidence="1 2">DSM 18961</strain>
    </source>
</reference>
<keyword evidence="2" id="KW-1185">Reference proteome</keyword>
<proteinExistence type="predicted"/>
<sequence>MKSLKIKLLILLFTVAVISCKNNKDEKKSVDTEIRDVDNVKIDSDDDIFIEGKSITELLNDYSLKKTLEADNFTFNIAANNKDNNRILIYTKGLENEFRKVISFEGKVLETFTLDQNNDGYKEFYITTTPLKGRSYASVGDVEIIGFASHENKEIVEIAVEDIKSIKNERTDKVDVVDGKLQRSFIVNNDPQKYNYNLNIDGDDYELTYRKVK</sequence>
<dbReference type="RefSeq" id="WP_148871003.1">
    <property type="nucleotide sequence ID" value="NZ_VNIA01000005.1"/>
</dbReference>
<gene>
    <name evidence="1" type="ORF">C7447_10582</name>
</gene>
<name>A0A5S5DQY1_9FLAO</name>